<gene>
    <name evidence="2" type="ORF">HW554_01675</name>
</gene>
<sequence length="104" mass="11310">MRRLLLPAVHIPPGTIPIMANQPNKQPENKPTDKSLKEGDPLFNLKHAEAESALAEKNDGLGPTTNVYMTEDEESNIDNGPRDSQGTRRGEQNPGREGSNAGTH</sequence>
<evidence type="ECO:0000313" key="3">
    <source>
        <dbReference type="Proteomes" id="UP000565521"/>
    </source>
</evidence>
<dbReference type="Proteomes" id="UP000565521">
    <property type="component" value="Unassembled WGS sequence"/>
</dbReference>
<comment type="caution">
    <text evidence="2">The sequence shown here is derived from an EMBL/GenBank/DDBJ whole genome shotgun (WGS) entry which is preliminary data.</text>
</comment>
<keyword evidence="3" id="KW-1185">Reference proteome</keyword>
<reference evidence="2 3" key="1">
    <citation type="submission" date="2020-05" db="EMBL/GenBank/DDBJ databases">
        <title>Hymenobacter terrestris sp. nov. and Hymenobacter lapidiphilus sp. nov., isolated from regoliths in Antarctica.</title>
        <authorList>
            <person name="Sedlacek I."/>
            <person name="Pantucek R."/>
            <person name="Zeman M."/>
            <person name="Holochova P."/>
            <person name="Kralova S."/>
            <person name="Stankova E."/>
            <person name="Sedo O."/>
            <person name="Micenkova L."/>
            <person name="Svec P."/>
            <person name="Gupta V."/>
            <person name="Sood U."/>
            <person name="Korpole U.S."/>
            <person name="Lal R."/>
        </authorList>
    </citation>
    <scope>NUCLEOTIDE SEQUENCE [LARGE SCALE GENOMIC DNA]</scope>
    <source>
        <strain evidence="2 3">P5342</strain>
    </source>
</reference>
<dbReference type="EMBL" id="JABKAU010000002">
    <property type="protein sequence ID" value="NVO29901.1"/>
    <property type="molecule type" value="Genomic_DNA"/>
</dbReference>
<protein>
    <submittedName>
        <fullName evidence="2">Uncharacterized protein</fullName>
    </submittedName>
</protein>
<evidence type="ECO:0000313" key="2">
    <source>
        <dbReference type="EMBL" id="NVO29901.1"/>
    </source>
</evidence>
<evidence type="ECO:0000256" key="1">
    <source>
        <dbReference type="SAM" id="MobiDB-lite"/>
    </source>
</evidence>
<accession>A0A7Y7PL95</accession>
<proteinExistence type="predicted"/>
<organism evidence="2 3">
    <name type="scientific">Hymenobacter lapidiphilus</name>
    <dbReference type="NCBI Taxonomy" id="2608003"/>
    <lineage>
        <taxon>Bacteria</taxon>
        <taxon>Pseudomonadati</taxon>
        <taxon>Bacteroidota</taxon>
        <taxon>Cytophagia</taxon>
        <taxon>Cytophagales</taxon>
        <taxon>Hymenobacteraceae</taxon>
        <taxon>Hymenobacter</taxon>
    </lineage>
</organism>
<dbReference type="RefSeq" id="WP_176906612.1">
    <property type="nucleotide sequence ID" value="NZ_JABKAU010000002.1"/>
</dbReference>
<feature type="region of interest" description="Disordered" evidence="1">
    <location>
        <begin position="1"/>
        <end position="104"/>
    </location>
</feature>
<name>A0A7Y7PL95_9BACT</name>
<feature type="compositionally biased region" description="Basic and acidic residues" evidence="1">
    <location>
        <begin position="27"/>
        <end position="59"/>
    </location>
</feature>
<dbReference type="AlphaFoldDB" id="A0A7Y7PL95"/>